<keyword evidence="4" id="KW-0547">Nucleotide-binding</keyword>
<dbReference type="AlphaFoldDB" id="S7W5H9"/>
<dbReference type="InterPro" id="IPR043926">
    <property type="entry name" value="ABCG_dom"/>
</dbReference>
<dbReference type="GO" id="GO:0016020">
    <property type="term" value="C:membrane"/>
    <property type="evidence" value="ECO:0007669"/>
    <property type="project" value="UniProtKB-SubCell"/>
</dbReference>
<keyword evidence="11" id="KW-1185">Reference proteome</keyword>
<feature type="transmembrane region" description="Helical" evidence="8">
    <location>
        <begin position="326"/>
        <end position="344"/>
    </location>
</feature>
<dbReference type="STRING" id="1358809.S7W5H9"/>
<dbReference type="GO" id="GO:0016887">
    <property type="term" value="F:ATP hydrolysis activity"/>
    <property type="evidence" value="ECO:0007669"/>
    <property type="project" value="InterPro"/>
</dbReference>
<evidence type="ECO:0000256" key="1">
    <source>
        <dbReference type="ARBA" id="ARBA00004141"/>
    </source>
</evidence>
<dbReference type="EMBL" id="ATCN01001089">
    <property type="protein sequence ID" value="EPR78026.1"/>
    <property type="molecule type" value="Genomic_DNA"/>
</dbReference>
<evidence type="ECO:0000256" key="7">
    <source>
        <dbReference type="ARBA" id="ARBA00023136"/>
    </source>
</evidence>
<dbReference type="InterPro" id="IPR027417">
    <property type="entry name" value="P-loop_NTPase"/>
</dbReference>
<feature type="transmembrane region" description="Helical" evidence="8">
    <location>
        <begin position="500"/>
        <end position="526"/>
    </location>
</feature>
<keyword evidence="7 8" id="KW-0472">Membrane</keyword>
<evidence type="ECO:0000256" key="2">
    <source>
        <dbReference type="ARBA" id="ARBA00022448"/>
    </source>
</evidence>
<dbReference type="Pfam" id="PF00005">
    <property type="entry name" value="ABC_tran"/>
    <property type="match status" value="1"/>
</dbReference>
<keyword evidence="3 8" id="KW-0812">Transmembrane</keyword>
<keyword evidence="5" id="KW-0067">ATP-binding</keyword>
<keyword evidence="2" id="KW-0813">Transport</keyword>
<evidence type="ECO:0000259" key="9">
    <source>
        <dbReference type="PROSITE" id="PS50893"/>
    </source>
</evidence>
<dbReference type="VEuPathDB" id="MicrosporidiaDB:SLOPH_85"/>
<comment type="caution">
    <text evidence="10">The sequence shown here is derived from an EMBL/GenBank/DDBJ whole genome shotgun (WGS) entry which is preliminary data.</text>
</comment>
<dbReference type="PROSITE" id="PS50893">
    <property type="entry name" value="ABC_TRANSPORTER_2"/>
    <property type="match status" value="1"/>
</dbReference>
<feature type="transmembrane region" description="Helical" evidence="8">
    <location>
        <begin position="466"/>
        <end position="488"/>
    </location>
</feature>
<organism evidence="10 11">
    <name type="scientific">Spraguea lophii (strain 42_110)</name>
    <name type="common">Microsporidian parasite</name>
    <dbReference type="NCBI Taxonomy" id="1358809"/>
    <lineage>
        <taxon>Eukaryota</taxon>
        <taxon>Fungi</taxon>
        <taxon>Fungi incertae sedis</taxon>
        <taxon>Microsporidia</taxon>
        <taxon>Spragueidae</taxon>
        <taxon>Spraguea</taxon>
    </lineage>
</organism>
<accession>S7W5H9</accession>
<comment type="subcellular location">
    <subcellularLocation>
        <location evidence="1">Membrane</location>
        <topology evidence="1">Multi-pass membrane protein</topology>
    </subcellularLocation>
</comment>
<feature type="transmembrane region" description="Helical" evidence="8">
    <location>
        <begin position="438"/>
        <end position="460"/>
    </location>
</feature>
<dbReference type="HOGENOM" id="CLU_020421_1_0_1"/>
<feature type="transmembrane region" description="Helical" evidence="8">
    <location>
        <begin position="565"/>
        <end position="591"/>
    </location>
</feature>
<dbReference type="PANTHER" id="PTHR48041">
    <property type="entry name" value="ABC TRANSPORTER G FAMILY MEMBER 28"/>
    <property type="match status" value="1"/>
</dbReference>
<name>S7W5H9_SPRLO</name>
<proteinExistence type="predicted"/>
<dbReference type="PANTHER" id="PTHR48041:SF139">
    <property type="entry name" value="PROTEIN SCARLET"/>
    <property type="match status" value="1"/>
</dbReference>
<sequence length="603" mass="69429">MDVSWKNVDIFVPNEGKRVLGKYAHLIEDCSGKARKGKLMAIMGPSGSGKTTMLKALAGRIPPGSKTKGAILGDGKERDINEWMTKTGYVDQDDNIFESLTVYDTIMYAAKFRAVDQECLKEKVQTILKDLKIENIAYNKMNSISGGERKRTMIAVELVSDPNLIFLDEPTSSLDTYLTISFVKLLKEYATKSEKTIIITIHQPPQEAFRCFDDLLLLSQGKTVYCGEANKCENFFQSYGFIRNETSPFSDFVLDVLARENIESNPIKDMIKQNSLKYGNNEVLVHKQKRGNDMFFDFRFNLRHILLLTRRRFSVYKLTKGKICSYILKLLGIYIFTCAPYNIIGVKERTSLSFFSRERITNPWFNLYFFFITISCSGSVFSMLPEYEIIKREIGVRTYSILSYFFSIYLSELLEQLPFVLIYIIVSFVMIGKILSCLFIFITISVFVIILPSFILFGTITRNTKTLYFFILITLIVAVYSTIPFYIVNTNSDFVEIPNGVWQFLLSINGGWPPSLFMHLFLYITIKFYTLPIISNALSKEESIEIQKRMLDAVYKSMPPFTMHILVYTCYSILILILYTLLCIFLMGIMFRPAIRMKLSNKE</sequence>
<dbReference type="OMA" id="RRRCKLE"/>
<feature type="domain" description="ABC transporter" evidence="9">
    <location>
        <begin position="10"/>
        <end position="245"/>
    </location>
</feature>
<feature type="transmembrane region" description="Helical" evidence="8">
    <location>
        <begin position="404"/>
        <end position="426"/>
    </location>
</feature>
<dbReference type="Pfam" id="PF19055">
    <property type="entry name" value="ABC2_membrane_7"/>
    <property type="match status" value="1"/>
</dbReference>
<evidence type="ECO:0000256" key="6">
    <source>
        <dbReference type="ARBA" id="ARBA00022989"/>
    </source>
</evidence>
<dbReference type="SUPFAM" id="SSF52540">
    <property type="entry name" value="P-loop containing nucleoside triphosphate hydrolases"/>
    <property type="match status" value="1"/>
</dbReference>
<dbReference type="GO" id="GO:0140359">
    <property type="term" value="F:ABC-type transporter activity"/>
    <property type="evidence" value="ECO:0007669"/>
    <property type="project" value="InterPro"/>
</dbReference>
<feature type="transmembrane region" description="Helical" evidence="8">
    <location>
        <begin position="365"/>
        <end position="384"/>
    </location>
</feature>
<dbReference type="InParanoid" id="S7W5H9"/>
<dbReference type="OrthoDB" id="2196280at2759"/>
<dbReference type="GO" id="GO:0005524">
    <property type="term" value="F:ATP binding"/>
    <property type="evidence" value="ECO:0007669"/>
    <property type="project" value="UniProtKB-KW"/>
</dbReference>
<dbReference type="Gene3D" id="3.40.50.300">
    <property type="entry name" value="P-loop containing nucleotide triphosphate hydrolases"/>
    <property type="match status" value="1"/>
</dbReference>
<evidence type="ECO:0000313" key="11">
    <source>
        <dbReference type="Proteomes" id="UP000014978"/>
    </source>
</evidence>
<evidence type="ECO:0000256" key="3">
    <source>
        <dbReference type="ARBA" id="ARBA00022692"/>
    </source>
</evidence>
<dbReference type="SMART" id="SM00382">
    <property type="entry name" value="AAA"/>
    <property type="match status" value="1"/>
</dbReference>
<dbReference type="InterPro" id="IPR003439">
    <property type="entry name" value="ABC_transporter-like_ATP-bd"/>
</dbReference>
<evidence type="ECO:0000256" key="5">
    <source>
        <dbReference type="ARBA" id="ARBA00022840"/>
    </source>
</evidence>
<evidence type="ECO:0000313" key="10">
    <source>
        <dbReference type="EMBL" id="EPR78026.1"/>
    </source>
</evidence>
<gene>
    <name evidence="10" type="ORF">SLOPH_85</name>
</gene>
<protein>
    <submittedName>
        <fullName evidence="10">ABC transporter</fullName>
    </submittedName>
</protein>
<dbReference type="InterPro" id="IPR050352">
    <property type="entry name" value="ABCG_transporters"/>
</dbReference>
<evidence type="ECO:0000256" key="8">
    <source>
        <dbReference type="SAM" id="Phobius"/>
    </source>
</evidence>
<reference evidence="11" key="1">
    <citation type="journal article" date="2013" name="PLoS Genet.">
        <title>The genome of Spraguea lophii and the basis of host-microsporidian interactions.</title>
        <authorList>
            <person name="Campbell S.E."/>
            <person name="Williams T.A."/>
            <person name="Yousuf A."/>
            <person name="Soanes D.M."/>
            <person name="Paszkiewicz K.H."/>
            <person name="Williams B.A.P."/>
        </authorList>
    </citation>
    <scope>NUCLEOTIDE SEQUENCE [LARGE SCALE GENOMIC DNA]</scope>
    <source>
        <strain evidence="11">42_110</strain>
    </source>
</reference>
<keyword evidence="6 8" id="KW-1133">Transmembrane helix</keyword>
<evidence type="ECO:0000256" key="4">
    <source>
        <dbReference type="ARBA" id="ARBA00022741"/>
    </source>
</evidence>
<dbReference type="Proteomes" id="UP000014978">
    <property type="component" value="Unassembled WGS sequence"/>
</dbReference>
<dbReference type="InterPro" id="IPR003593">
    <property type="entry name" value="AAA+_ATPase"/>
</dbReference>